<keyword evidence="9" id="KW-0456">Lyase</keyword>
<protein>
    <recommendedName>
        <fullName evidence="3">phosphatidylserine decarboxylase</fullName>
        <ecNumber evidence="3">4.1.1.65</ecNumber>
    </recommendedName>
</protein>
<dbReference type="PANTHER" id="PTHR10067">
    <property type="entry name" value="PHOSPHATIDYLSERINE DECARBOXYLASE"/>
    <property type="match status" value="1"/>
</dbReference>
<dbReference type="GO" id="GO:0004609">
    <property type="term" value="F:phosphatidylserine decarboxylase activity"/>
    <property type="evidence" value="ECO:0007669"/>
    <property type="project" value="UniProtKB-EC"/>
</dbReference>
<dbReference type="InterPro" id="IPR003817">
    <property type="entry name" value="PS_Dcarbxylase"/>
</dbReference>
<evidence type="ECO:0000256" key="10">
    <source>
        <dbReference type="ARBA" id="ARBA00023264"/>
    </source>
</evidence>
<dbReference type="Proteomes" id="UP000238762">
    <property type="component" value="Unassembled WGS sequence"/>
</dbReference>
<gene>
    <name evidence="13" type="primary">psd</name>
    <name evidence="13" type="ORF">C7B64_10500</name>
</gene>
<dbReference type="AlphaFoldDB" id="A0A2T1C4D5"/>
<dbReference type="NCBIfam" id="TIGR00163">
    <property type="entry name" value="PS_decarb"/>
    <property type="match status" value="1"/>
</dbReference>
<keyword evidence="8" id="KW-0594">Phospholipid biosynthesis</keyword>
<dbReference type="Pfam" id="PF02666">
    <property type="entry name" value="PS_Dcarbxylase"/>
    <property type="match status" value="1"/>
</dbReference>
<sequence length="302" mass="34652">MSFRKILYRDRLSGELITEQIFQENILRWLYETYLGYLVWHVFLNRKIFNVIYGKYQDSSYSRHQIYRFVAKYEIDPTELILPLPEYSSFNAFFCRQLKPSVRPFIADDNTFCAPGDGKILVCSKLKYTSKIPVKNQFFSLDSLLGSSINSDIYIGGNVIILRLAPYDYHRFHFPDSGIAESAKYIKGEYHSVNPIALNKVPDIYCRNQRAITQFNSDNFGSIAYIEIGALTVSSIIQTYKPGRVNRGQEKGYFQYGGSTIILLFEPGKILFDSDLLQDSIQGIEVAVLAGSRLGKKIEIEN</sequence>
<evidence type="ECO:0000256" key="5">
    <source>
        <dbReference type="ARBA" id="ARBA00022793"/>
    </source>
</evidence>
<dbReference type="UniPathway" id="UPA00558"/>
<keyword evidence="14" id="KW-1185">Reference proteome</keyword>
<comment type="pathway">
    <text evidence="12">Phospholipid metabolism; phosphatidylethanolamine biosynthesis.</text>
</comment>
<comment type="cofactor">
    <cofactor evidence="1">
        <name>pyruvate</name>
        <dbReference type="ChEBI" id="CHEBI:15361"/>
    </cofactor>
</comment>
<comment type="pathway">
    <text evidence="2">Lipid metabolism.</text>
</comment>
<evidence type="ECO:0000256" key="11">
    <source>
        <dbReference type="ARBA" id="ARBA00023317"/>
    </source>
</evidence>
<keyword evidence="11" id="KW-0670">Pyruvate</keyword>
<reference evidence="13 14" key="2">
    <citation type="submission" date="2018-03" db="EMBL/GenBank/DDBJ databases">
        <title>The ancient ancestry and fast evolution of plastids.</title>
        <authorList>
            <person name="Moore K.R."/>
            <person name="Magnabosco C."/>
            <person name="Momper L."/>
            <person name="Gold D.A."/>
            <person name="Bosak T."/>
            <person name="Fournier G.P."/>
        </authorList>
    </citation>
    <scope>NUCLEOTIDE SEQUENCE [LARGE SCALE GENOMIC DNA]</scope>
    <source>
        <strain evidence="13 14">CCAP 1448/3</strain>
    </source>
</reference>
<evidence type="ECO:0000313" key="14">
    <source>
        <dbReference type="Proteomes" id="UP000238762"/>
    </source>
</evidence>
<dbReference type="GO" id="GO:0006646">
    <property type="term" value="P:phosphatidylethanolamine biosynthetic process"/>
    <property type="evidence" value="ECO:0007669"/>
    <property type="project" value="UniProtKB-UniPathway"/>
</dbReference>
<evidence type="ECO:0000256" key="7">
    <source>
        <dbReference type="ARBA" id="ARBA00023145"/>
    </source>
</evidence>
<keyword evidence="7" id="KW-0865">Zymogen</keyword>
<dbReference type="EMBL" id="PVWJ01000043">
    <property type="protein sequence ID" value="PSB03018.1"/>
    <property type="molecule type" value="Genomic_DNA"/>
</dbReference>
<keyword evidence="5" id="KW-0210">Decarboxylase</keyword>
<reference evidence="13 14" key="1">
    <citation type="submission" date="2018-02" db="EMBL/GenBank/DDBJ databases">
        <authorList>
            <person name="Cohen D.B."/>
            <person name="Kent A.D."/>
        </authorList>
    </citation>
    <scope>NUCLEOTIDE SEQUENCE [LARGE SCALE GENOMIC DNA]</scope>
    <source>
        <strain evidence="13 14">CCAP 1448/3</strain>
    </source>
</reference>
<evidence type="ECO:0000256" key="12">
    <source>
        <dbReference type="ARBA" id="ARBA00024326"/>
    </source>
</evidence>
<keyword evidence="10" id="KW-1208">Phospholipid metabolism</keyword>
<evidence type="ECO:0000256" key="2">
    <source>
        <dbReference type="ARBA" id="ARBA00005189"/>
    </source>
</evidence>
<dbReference type="OrthoDB" id="9802030at2"/>
<proteinExistence type="predicted"/>
<accession>A0A2T1C4D5</accession>
<evidence type="ECO:0000256" key="3">
    <source>
        <dbReference type="ARBA" id="ARBA00012243"/>
    </source>
</evidence>
<evidence type="ECO:0000313" key="13">
    <source>
        <dbReference type="EMBL" id="PSB03018.1"/>
    </source>
</evidence>
<name>A0A2T1C4D5_9CYAN</name>
<dbReference type="InterPro" id="IPR033177">
    <property type="entry name" value="PSD-B"/>
</dbReference>
<dbReference type="EC" id="4.1.1.65" evidence="3"/>
<keyword evidence="4" id="KW-0444">Lipid biosynthesis</keyword>
<comment type="caution">
    <text evidence="13">The sequence shown here is derived from an EMBL/GenBank/DDBJ whole genome shotgun (WGS) entry which is preliminary data.</text>
</comment>
<evidence type="ECO:0000256" key="1">
    <source>
        <dbReference type="ARBA" id="ARBA00001928"/>
    </source>
</evidence>
<evidence type="ECO:0000256" key="8">
    <source>
        <dbReference type="ARBA" id="ARBA00023209"/>
    </source>
</evidence>
<evidence type="ECO:0000256" key="6">
    <source>
        <dbReference type="ARBA" id="ARBA00023098"/>
    </source>
</evidence>
<organism evidence="13 14">
    <name type="scientific">Merismopedia glauca CCAP 1448/3</name>
    <dbReference type="NCBI Taxonomy" id="1296344"/>
    <lineage>
        <taxon>Bacteria</taxon>
        <taxon>Bacillati</taxon>
        <taxon>Cyanobacteriota</taxon>
        <taxon>Cyanophyceae</taxon>
        <taxon>Synechococcales</taxon>
        <taxon>Merismopediaceae</taxon>
        <taxon>Merismopedia</taxon>
    </lineage>
</organism>
<evidence type="ECO:0000256" key="4">
    <source>
        <dbReference type="ARBA" id="ARBA00022516"/>
    </source>
</evidence>
<keyword evidence="6" id="KW-0443">Lipid metabolism</keyword>
<dbReference type="RefSeq" id="WP_106288601.1">
    <property type="nucleotide sequence ID" value="NZ_CAWNTC010000028.1"/>
</dbReference>
<dbReference type="PANTHER" id="PTHR10067:SF17">
    <property type="entry name" value="PHOSPHATIDYLSERINE DECARBOXYLASE PROENZYME 2"/>
    <property type="match status" value="1"/>
</dbReference>
<evidence type="ECO:0000256" key="9">
    <source>
        <dbReference type="ARBA" id="ARBA00023239"/>
    </source>
</evidence>